<keyword evidence="3 6" id="KW-0812">Transmembrane</keyword>
<sequence length="347" mass="38340">MRLGQWIGFLALIISLYILWRIRQVLLLAFTAVVLATALNQLVKRLEQRGIHRGIGIALTITSVLIALAVLVALIVPPFFEQLPALTEGVPRGLDRFRAWFETLRSRIPGQADDEISIFTQLTQQLPDFISRVFGNFYDLFTYSVEIILNLLLVLVVTIMLLANPSAYRQVFLLLFPKFYHQRIDKILLECEIALSGWLVGILFNMTVITVLSGLGLWLLGIPLPLANASLAGLLTFIPNLGPTLSVVPPAALALLGAPWKVGAVVGLYIVIQQIESNVLTPLVMKHQVSLLPAITLLAQVAFSIFFGFMGLLLALPLLVVAQVCLKEVLVEDVMSHWESNEADQDS</sequence>
<feature type="transmembrane region" description="Helical" evidence="6">
    <location>
        <begin position="5"/>
        <end position="20"/>
    </location>
</feature>
<comment type="caution">
    <text evidence="7">The sequence shown here is derived from an EMBL/GenBank/DDBJ whole genome shotgun (WGS) entry which is preliminary data.</text>
</comment>
<evidence type="ECO:0000313" key="7">
    <source>
        <dbReference type="EMBL" id="MEP0820402.1"/>
    </source>
</evidence>
<dbReference type="PANTHER" id="PTHR21716">
    <property type="entry name" value="TRANSMEMBRANE PROTEIN"/>
    <property type="match status" value="1"/>
</dbReference>
<feature type="transmembrane region" description="Helical" evidence="6">
    <location>
        <begin position="292"/>
        <end position="320"/>
    </location>
</feature>
<dbReference type="Pfam" id="PF01594">
    <property type="entry name" value="AI-2E_transport"/>
    <property type="match status" value="1"/>
</dbReference>
<reference evidence="7 8" key="1">
    <citation type="submission" date="2022-04" db="EMBL/GenBank/DDBJ databases">
        <title>Positive selection, recombination, and allopatry shape intraspecific diversity of widespread and dominant cyanobacteria.</title>
        <authorList>
            <person name="Wei J."/>
            <person name="Shu W."/>
            <person name="Hu C."/>
        </authorList>
    </citation>
    <scope>NUCLEOTIDE SEQUENCE [LARGE SCALE GENOMIC DNA]</scope>
    <source>
        <strain evidence="7 8">GB2-A4</strain>
    </source>
</reference>
<accession>A0ABV0JF59</accession>
<keyword evidence="4 6" id="KW-1133">Transmembrane helix</keyword>
<proteinExistence type="inferred from homology"/>
<comment type="subcellular location">
    <subcellularLocation>
        <location evidence="1">Membrane</location>
        <topology evidence="1">Multi-pass membrane protein</topology>
    </subcellularLocation>
</comment>
<feature type="transmembrane region" description="Helical" evidence="6">
    <location>
        <begin position="187"/>
        <end position="209"/>
    </location>
</feature>
<keyword evidence="5 6" id="KW-0472">Membrane</keyword>
<feature type="transmembrane region" description="Helical" evidence="6">
    <location>
        <begin position="26"/>
        <end position="43"/>
    </location>
</feature>
<keyword evidence="8" id="KW-1185">Reference proteome</keyword>
<evidence type="ECO:0000256" key="1">
    <source>
        <dbReference type="ARBA" id="ARBA00004141"/>
    </source>
</evidence>
<gene>
    <name evidence="7" type="ORF">NC998_25205</name>
</gene>
<evidence type="ECO:0000256" key="4">
    <source>
        <dbReference type="ARBA" id="ARBA00022989"/>
    </source>
</evidence>
<dbReference type="EMBL" id="JAMPKM010000028">
    <property type="protein sequence ID" value="MEP0820402.1"/>
    <property type="molecule type" value="Genomic_DNA"/>
</dbReference>
<evidence type="ECO:0000256" key="2">
    <source>
        <dbReference type="ARBA" id="ARBA00009773"/>
    </source>
</evidence>
<evidence type="ECO:0000313" key="8">
    <source>
        <dbReference type="Proteomes" id="UP001464891"/>
    </source>
</evidence>
<feature type="transmembrane region" description="Helical" evidence="6">
    <location>
        <begin position="55"/>
        <end position="76"/>
    </location>
</feature>
<dbReference type="InterPro" id="IPR002549">
    <property type="entry name" value="AI-2E-like"/>
</dbReference>
<dbReference type="Proteomes" id="UP001464891">
    <property type="component" value="Unassembled WGS sequence"/>
</dbReference>
<dbReference type="RefSeq" id="WP_190442101.1">
    <property type="nucleotide sequence ID" value="NZ_JAMPKM010000028.1"/>
</dbReference>
<comment type="similarity">
    <text evidence="2">Belongs to the autoinducer-2 exporter (AI-2E) (TC 2.A.86) family.</text>
</comment>
<organism evidence="7 8">
    <name type="scientific">Trichocoleus desertorum GB2-A4</name>
    <dbReference type="NCBI Taxonomy" id="2933944"/>
    <lineage>
        <taxon>Bacteria</taxon>
        <taxon>Bacillati</taxon>
        <taxon>Cyanobacteriota</taxon>
        <taxon>Cyanophyceae</taxon>
        <taxon>Leptolyngbyales</taxon>
        <taxon>Trichocoleusaceae</taxon>
        <taxon>Trichocoleus</taxon>
    </lineage>
</organism>
<name>A0ABV0JF59_9CYAN</name>
<protein>
    <submittedName>
        <fullName evidence="7">AI-2E family transporter</fullName>
    </submittedName>
</protein>
<dbReference type="PANTHER" id="PTHR21716:SF62">
    <property type="entry name" value="TRANSPORT PROTEIN YDBI-RELATED"/>
    <property type="match status" value="1"/>
</dbReference>
<evidence type="ECO:0000256" key="6">
    <source>
        <dbReference type="SAM" id="Phobius"/>
    </source>
</evidence>
<evidence type="ECO:0000256" key="3">
    <source>
        <dbReference type="ARBA" id="ARBA00022692"/>
    </source>
</evidence>
<feature type="transmembrane region" description="Helical" evidence="6">
    <location>
        <begin position="147"/>
        <end position="167"/>
    </location>
</feature>
<evidence type="ECO:0000256" key="5">
    <source>
        <dbReference type="ARBA" id="ARBA00023136"/>
    </source>
</evidence>